<comment type="caution">
    <text evidence="1">The sequence shown here is derived from an EMBL/GenBank/DDBJ whole genome shotgun (WGS) entry which is preliminary data.</text>
</comment>
<accession>A0A843XEH3</accession>
<organism evidence="1 2">
    <name type="scientific">Colocasia esculenta</name>
    <name type="common">Wild taro</name>
    <name type="synonym">Arum esculentum</name>
    <dbReference type="NCBI Taxonomy" id="4460"/>
    <lineage>
        <taxon>Eukaryota</taxon>
        <taxon>Viridiplantae</taxon>
        <taxon>Streptophyta</taxon>
        <taxon>Embryophyta</taxon>
        <taxon>Tracheophyta</taxon>
        <taxon>Spermatophyta</taxon>
        <taxon>Magnoliopsida</taxon>
        <taxon>Liliopsida</taxon>
        <taxon>Araceae</taxon>
        <taxon>Aroideae</taxon>
        <taxon>Colocasieae</taxon>
        <taxon>Colocasia</taxon>
    </lineage>
</organism>
<protein>
    <submittedName>
        <fullName evidence="1">Uncharacterized protein</fullName>
    </submittedName>
</protein>
<gene>
    <name evidence="1" type="ORF">Taro_050540</name>
</gene>
<keyword evidence="2" id="KW-1185">Reference proteome</keyword>
<dbReference type="EMBL" id="NMUH01007626">
    <property type="protein sequence ID" value="MQM17567.1"/>
    <property type="molecule type" value="Genomic_DNA"/>
</dbReference>
<dbReference type="AlphaFoldDB" id="A0A843XEH3"/>
<sequence length="92" mass="9961">GILFLLPVHIEATSRSQINLQGIWDPFVPLVLKKPEIFSSVHGAGTAADFDDFSIPGDPPPFTPGLSWQFEGGQVPPRLCLLSLSHLLLTPT</sequence>
<proteinExistence type="predicted"/>
<reference evidence="1" key="1">
    <citation type="submission" date="2017-07" db="EMBL/GenBank/DDBJ databases">
        <title>Taro Niue Genome Assembly and Annotation.</title>
        <authorList>
            <person name="Atibalentja N."/>
            <person name="Keating K."/>
            <person name="Fields C.J."/>
        </authorList>
    </citation>
    <scope>NUCLEOTIDE SEQUENCE</scope>
    <source>
        <strain evidence="1">Niue_2</strain>
        <tissue evidence="1">Leaf</tissue>
    </source>
</reference>
<evidence type="ECO:0000313" key="2">
    <source>
        <dbReference type="Proteomes" id="UP000652761"/>
    </source>
</evidence>
<evidence type="ECO:0000313" key="1">
    <source>
        <dbReference type="EMBL" id="MQM17567.1"/>
    </source>
</evidence>
<feature type="non-terminal residue" evidence="1">
    <location>
        <position position="92"/>
    </location>
</feature>
<name>A0A843XEH3_COLES</name>
<dbReference type="Proteomes" id="UP000652761">
    <property type="component" value="Unassembled WGS sequence"/>
</dbReference>